<gene>
    <name evidence="13" type="ORF">WQ53_14835</name>
</gene>
<keyword evidence="8 11" id="KW-1133">Transmembrane helix</keyword>
<name>A0A0E3Z2P0_9GAMM</name>
<comment type="subcellular location">
    <subcellularLocation>
        <location evidence="1">Cell inner membrane</location>
        <topology evidence="1">Single-pass membrane protein</topology>
        <orientation evidence="1">Periplasmic side</orientation>
    </subcellularLocation>
</comment>
<feature type="domain" description="TonB C-terminal" evidence="12">
    <location>
        <begin position="95"/>
        <end position="187"/>
    </location>
</feature>
<dbReference type="NCBIfam" id="TIGR01352">
    <property type="entry name" value="tonB_Cterm"/>
    <property type="match status" value="1"/>
</dbReference>
<evidence type="ECO:0000313" key="14">
    <source>
        <dbReference type="Proteomes" id="UP000033067"/>
    </source>
</evidence>
<evidence type="ECO:0000313" key="13">
    <source>
        <dbReference type="EMBL" id="AKC87848.1"/>
    </source>
</evidence>
<comment type="similarity">
    <text evidence="2">Belongs to the TonB family.</text>
</comment>
<evidence type="ECO:0000256" key="8">
    <source>
        <dbReference type="ARBA" id="ARBA00022989"/>
    </source>
</evidence>
<feature type="transmembrane region" description="Helical" evidence="11">
    <location>
        <begin position="31"/>
        <end position="49"/>
    </location>
</feature>
<dbReference type="InterPro" id="IPR006260">
    <property type="entry name" value="TonB/TolA_C"/>
</dbReference>
<accession>A0A0E3Z2P0</accession>
<dbReference type="GO" id="GO:0031992">
    <property type="term" value="F:energy transducer activity"/>
    <property type="evidence" value="ECO:0007669"/>
    <property type="project" value="TreeGrafter"/>
</dbReference>
<keyword evidence="6 11" id="KW-0812">Transmembrane</keyword>
<evidence type="ECO:0000256" key="9">
    <source>
        <dbReference type="ARBA" id="ARBA00023136"/>
    </source>
</evidence>
<dbReference type="KEGG" id="psuw:WQ53_14835"/>
<dbReference type="PANTHER" id="PTHR33446:SF2">
    <property type="entry name" value="PROTEIN TONB"/>
    <property type="match status" value="1"/>
</dbReference>
<dbReference type="Pfam" id="PF03544">
    <property type="entry name" value="TonB_C"/>
    <property type="match status" value="1"/>
</dbReference>
<reference evidence="13 14" key="1">
    <citation type="journal article" date="2015" name="Genome Announc.">
        <title>Complete Genome Sequence of Pseudoxanthomonas suwonensis Strain J1, a Cellulose-Degrading Bacterium Isolated from Leaf- and Wood-Enriched Soil.</title>
        <authorList>
            <person name="Hou L."/>
            <person name="Jiang J."/>
            <person name="Xu Z."/>
            <person name="Zhou Y."/>
            <person name="Leung F.C."/>
        </authorList>
    </citation>
    <scope>NUCLEOTIDE SEQUENCE [LARGE SCALE GENOMIC DNA]</scope>
    <source>
        <strain evidence="13 14">J1</strain>
    </source>
</reference>
<evidence type="ECO:0000256" key="11">
    <source>
        <dbReference type="SAM" id="Phobius"/>
    </source>
</evidence>
<dbReference type="Proteomes" id="UP000033067">
    <property type="component" value="Chromosome"/>
</dbReference>
<dbReference type="GO" id="GO:0055085">
    <property type="term" value="P:transmembrane transport"/>
    <property type="evidence" value="ECO:0007669"/>
    <property type="project" value="InterPro"/>
</dbReference>
<dbReference type="GO" id="GO:0098797">
    <property type="term" value="C:plasma membrane protein complex"/>
    <property type="evidence" value="ECO:0007669"/>
    <property type="project" value="TreeGrafter"/>
</dbReference>
<evidence type="ECO:0000256" key="10">
    <source>
        <dbReference type="SAM" id="MobiDB-lite"/>
    </source>
</evidence>
<evidence type="ECO:0000256" key="1">
    <source>
        <dbReference type="ARBA" id="ARBA00004383"/>
    </source>
</evidence>
<evidence type="ECO:0000259" key="12">
    <source>
        <dbReference type="PROSITE" id="PS52015"/>
    </source>
</evidence>
<evidence type="ECO:0000256" key="3">
    <source>
        <dbReference type="ARBA" id="ARBA00022448"/>
    </source>
</evidence>
<dbReference type="PANTHER" id="PTHR33446">
    <property type="entry name" value="PROTEIN TONB-RELATED"/>
    <property type="match status" value="1"/>
</dbReference>
<evidence type="ECO:0000256" key="2">
    <source>
        <dbReference type="ARBA" id="ARBA00006555"/>
    </source>
</evidence>
<dbReference type="PROSITE" id="PS52015">
    <property type="entry name" value="TONB_CTD"/>
    <property type="match status" value="1"/>
</dbReference>
<evidence type="ECO:0000256" key="4">
    <source>
        <dbReference type="ARBA" id="ARBA00022475"/>
    </source>
</evidence>
<keyword evidence="9 11" id="KW-0472">Membrane</keyword>
<keyword evidence="3" id="KW-0813">Transport</keyword>
<keyword evidence="14" id="KW-1185">Reference proteome</keyword>
<feature type="region of interest" description="Disordered" evidence="10">
    <location>
        <begin position="1"/>
        <end position="22"/>
    </location>
</feature>
<dbReference type="GO" id="GO:0015031">
    <property type="term" value="P:protein transport"/>
    <property type="evidence" value="ECO:0007669"/>
    <property type="project" value="UniProtKB-KW"/>
</dbReference>
<evidence type="ECO:0000256" key="7">
    <source>
        <dbReference type="ARBA" id="ARBA00022927"/>
    </source>
</evidence>
<evidence type="ECO:0000256" key="6">
    <source>
        <dbReference type="ARBA" id="ARBA00022692"/>
    </source>
</evidence>
<dbReference type="RefSeq" id="WP_052633460.1">
    <property type="nucleotide sequence ID" value="NZ_CP011144.1"/>
</dbReference>
<dbReference type="OrthoDB" id="9792439at2"/>
<dbReference type="PATRIC" id="fig|314722.6.peg.3212"/>
<dbReference type="Gene3D" id="3.30.1150.10">
    <property type="match status" value="1"/>
</dbReference>
<dbReference type="AlphaFoldDB" id="A0A0E3Z2P0"/>
<dbReference type="InterPro" id="IPR037682">
    <property type="entry name" value="TonB_C"/>
</dbReference>
<dbReference type="InterPro" id="IPR051045">
    <property type="entry name" value="TonB-dependent_transducer"/>
</dbReference>
<keyword evidence="5" id="KW-0997">Cell inner membrane</keyword>
<dbReference type="SUPFAM" id="SSF74653">
    <property type="entry name" value="TolA/TonB C-terminal domain"/>
    <property type="match status" value="1"/>
</dbReference>
<evidence type="ECO:0000256" key="5">
    <source>
        <dbReference type="ARBA" id="ARBA00022519"/>
    </source>
</evidence>
<keyword evidence="7" id="KW-0653">Protein transport</keyword>
<protein>
    <recommendedName>
        <fullName evidence="12">TonB C-terminal domain-containing protein</fullName>
    </recommendedName>
</protein>
<sequence length="187" mass="20154">MTTYTTRPQDTPHLDPANADAVRERERTSPLLLGALAVALVAAGLWWYSQREATIITPTAPVVTIEPPAAVPAPADAPVATRSARTEQPRPAAVADRAPLPLAGNPMPEYPRAALRAGNESSVLLRIAIDERGIPTDVQVVERSGNRDRAFDRAAIEAARQWRFEPAMRGGKAVPATVQLPVDFRRG</sequence>
<dbReference type="EMBL" id="CP011144">
    <property type="protein sequence ID" value="AKC87848.1"/>
    <property type="molecule type" value="Genomic_DNA"/>
</dbReference>
<proteinExistence type="inferred from homology"/>
<keyword evidence="4" id="KW-1003">Cell membrane</keyword>
<organism evidence="13 14">
    <name type="scientific">Pseudoxanthomonas suwonensis</name>
    <dbReference type="NCBI Taxonomy" id="314722"/>
    <lineage>
        <taxon>Bacteria</taxon>
        <taxon>Pseudomonadati</taxon>
        <taxon>Pseudomonadota</taxon>
        <taxon>Gammaproteobacteria</taxon>
        <taxon>Lysobacterales</taxon>
        <taxon>Lysobacteraceae</taxon>
        <taxon>Pseudoxanthomonas</taxon>
    </lineage>
</organism>